<name>A0A0F7ZNX1_9HYPO</name>
<reference evidence="3 4" key="1">
    <citation type="journal article" date="2014" name="Genome Biol. Evol.">
        <title>Comparative genomics and transcriptomics analyses reveal divergent lifestyle features of nematode endoparasitic fungus Hirsutella minnesotensis.</title>
        <authorList>
            <person name="Lai Y."/>
            <person name="Liu K."/>
            <person name="Zhang X."/>
            <person name="Zhang X."/>
            <person name="Li K."/>
            <person name="Wang N."/>
            <person name="Shu C."/>
            <person name="Wu Y."/>
            <person name="Wang C."/>
            <person name="Bushley K.E."/>
            <person name="Xiang M."/>
            <person name="Liu X."/>
        </authorList>
    </citation>
    <scope>NUCLEOTIDE SEQUENCE [LARGE SCALE GENOMIC DNA]</scope>
    <source>
        <strain evidence="3 4">3608</strain>
    </source>
</reference>
<dbReference type="PANTHER" id="PTHR31087">
    <property type="match status" value="1"/>
</dbReference>
<evidence type="ECO:0000313" key="4">
    <source>
        <dbReference type="Proteomes" id="UP000054481"/>
    </source>
</evidence>
<feature type="region of interest" description="Disordered" evidence="2">
    <location>
        <begin position="218"/>
        <end position="239"/>
    </location>
</feature>
<dbReference type="PANTHER" id="PTHR31087:SF161">
    <property type="entry name" value="TUBBY C 2 FAMILY PROTEIN"/>
    <property type="match status" value="1"/>
</dbReference>
<feature type="compositionally biased region" description="Basic and acidic residues" evidence="2">
    <location>
        <begin position="229"/>
        <end position="239"/>
    </location>
</feature>
<proteinExistence type="inferred from homology"/>
<evidence type="ECO:0000256" key="1">
    <source>
        <dbReference type="ARBA" id="ARBA00005437"/>
    </source>
</evidence>
<comment type="similarity">
    <text evidence="1">Belongs to the LOR family.</text>
</comment>
<dbReference type="EMBL" id="KQ030525">
    <property type="protein sequence ID" value="KJZ74490.1"/>
    <property type="molecule type" value="Genomic_DNA"/>
</dbReference>
<evidence type="ECO:0000256" key="2">
    <source>
        <dbReference type="SAM" id="MobiDB-lite"/>
    </source>
</evidence>
<dbReference type="InterPro" id="IPR007612">
    <property type="entry name" value="LOR"/>
</dbReference>
<dbReference type="Proteomes" id="UP000054481">
    <property type="component" value="Unassembled WGS sequence"/>
</dbReference>
<dbReference type="SUPFAM" id="SSF54518">
    <property type="entry name" value="Tubby C-terminal domain-like"/>
    <property type="match status" value="1"/>
</dbReference>
<dbReference type="Pfam" id="PF04525">
    <property type="entry name" value="LOR"/>
    <property type="match status" value="1"/>
</dbReference>
<organism evidence="3 4">
    <name type="scientific">Hirsutella minnesotensis 3608</name>
    <dbReference type="NCBI Taxonomy" id="1043627"/>
    <lineage>
        <taxon>Eukaryota</taxon>
        <taxon>Fungi</taxon>
        <taxon>Dikarya</taxon>
        <taxon>Ascomycota</taxon>
        <taxon>Pezizomycotina</taxon>
        <taxon>Sordariomycetes</taxon>
        <taxon>Hypocreomycetidae</taxon>
        <taxon>Hypocreales</taxon>
        <taxon>Ophiocordycipitaceae</taxon>
        <taxon>Hirsutella</taxon>
    </lineage>
</organism>
<sequence length="239" mass="26835">MSQMSPNNPEIGVFKDYIARQPETLIVKEKVFSLSGDSFDIKLANGQPMFKVSGHAMSISSRMSMHDMSGNHMLDIRKEHFHFHPTYVAQDPKGNAFLTVRNAIKLFGSKATAEFQSGHGRNETLAMKGSWFDWSADIVCKNTGAVVATIDRKYKPREFLAAKQTYALKVMPGVDMALMCALCIAFDEANNDKGNRGGTKGFFDWWFTLPMFKATPRHAKTPACNRPQNEVRLHDRSAH</sequence>
<dbReference type="InterPro" id="IPR038595">
    <property type="entry name" value="LOR_sf"/>
</dbReference>
<dbReference type="AlphaFoldDB" id="A0A0F7ZNX1"/>
<keyword evidence="4" id="KW-1185">Reference proteome</keyword>
<dbReference type="OrthoDB" id="97518at2759"/>
<evidence type="ECO:0000313" key="3">
    <source>
        <dbReference type="EMBL" id="KJZ74490.1"/>
    </source>
</evidence>
<dbReference type="InterPro" id="IPR025659">
    <property type="entry name" value="Tubby-like_C"/>
</dbReference>
<protein>
    <submittedName>
        <fullName evidence="3">Uncharacterized protein</fullName>
    </submittedName>
</protein>
<accession>A0A0F7ZNX1</accession>
<dbReference type="Gene3D" id="2.40.160.200">
    <property type="entry name" value="LURP1-related"/>
    <property type="match status" value="1"/>
</dbReference>
<gene>
    <name evidence="3" type="ORF">HIM_06086</name>
</gene>